<dbReference type="AlphaFoldDB" id="A0A1M5YNV9"/>
<evidence type="ECO:0000313" key="3">
    <source>
        <dbReference type="Proteomes" id="UP000184278"/>
    </source>
</evidence>
<dbReference type="RefSeq" id="WP_073386894.1">
    <property type="nucleotide sequence ID" value="NZ_FQXK01000012.1"/>
</dbReference>
<proteinExistence type="predicted"/>
<feature type="compositionally biased region" description="Basic and acidic residues" evidence="1">
    <location>
        <begin position="80"/>
        <end position="99"/>
    </location>
</feature>
<name>A0A1M5YNV9_BUTFI</name>
<dbReference type="Proteomes" id="UP000184278">
    <property type="component" value="Unassembled WGS sequence"/>
</dbReference>
<gene>
    <name evidence="2" type="ORF">SAMN02745229_01626</name>
</gene>
<dbReference type="EMBL" id="FQXK01000012">
    <property type="protein sequence ID" value="SHI13559.1"/>
    <property type="molecule type" value="Genomic_DNA"/>
</dbReference>
<accession>A0A1M5YNV9</accession>
<protein>
    <submittedName>
        <fullName evidence="2">Uncharacterized protein</fullName>
    </submittedName>
</protein>
<sequence length="126" mass="14303">MDKNQVIEILNSKGYSAHDTNGILYIDLEDIGASSINKMRTLLSQLHYYNSWGIKKIQAGVLAATNRTLDLTDEFDYSADHEKESAGHENDLINLEKETSSNSEDDDMMFDENSPFEQVSLFDMMN</sequence>
<feature type="region of interest" description="Disordered" evidence="1">
    <location>
        <begin position="80"/>
        <end position="111"/>
    </location>
</feature>
<evidence type="ECO:0000313" key="2">
    <source>
        <dbReference type="EMBL" id="SHI13559.1"/>
    </source>
</evidence>
<evidence type="ECO:0000256" key="1">
    <source>
        <dbReference type="SAM" id="MobiDB-lite"/>
    </source>
</evidence>
<keyword evidence="3" id="KW-1185">Reference proteome</keyword>
<dbReference type="OrthoDB" id="9978386at2"/>
<dbReference type="GeneID" id="89511935"/>
<organism evidence="2 3">
    <name type="scientific">Butyrivibrio fibrisolvens DSM 3071</name>
    <dbReference type="NCBI Taxonomy" id="1121131"/>
    <lineage>
        <taxon>Bacteria</taxon>
        <taxon>Bacillati</taxon>
        <taxon>Bacillota</taxon>
        <taxon>Clostridia</taxon>
        <taxon>Lachnospirales</taxon>
        <taxon>Lachnospiraceae</taxon>
        <taxon>Butyrivibrio</taxon>
    </lineage>
</organism>
<reference evidence="3" key="1">
    <citation type="submission" date="2016-11" db="EMBL/GenBank/DDBJ databases">
        <authorList>
            <person name="Varghese N."/>
            <person name="Submissions S."/>
        </authorList>
    </citation>
    <scope>NUCLEOTIDE SEQUENCE [LARGE SCALE GENOMIC DNA]</scope>
    <source>
        <strain evidence="3">DSM 3071</strain>
    </source>
</reference>